<organism evidence="6 7">
    <name type="scientific">Enterobacter roggenkampii</name>
    <dbReference type="NCBI Taxonomy" id="1812935"/>
    <lineage>
        <taxon>Bacteria</taxon>
        <taxon>Pseudomonadati</taxon>
        <taxon>Pseudomonadota</taxon>
        <taxon>Gammaproteobacteria</taxon>
        <taxon>Enterobacterales</taxon>
        <taxon>Enterobacteriaceae</taxon>
        <taxon>Enterobacter</taxon>
        <taxon>Enterobacter cloacae complex</taxon>
    </lineage>
</organism>
<comment type="caution">
    <text evidence="6">The sequence shown here is derived from an EMBL/GenBank/DDBJ whole genome shotgun (WGS) entry which is preliminary data.</text>
</comment>
<dbReference type="Gene3D" id="3.30.1600.10">
    <property type="entry name" value="SIR2/SIRT2 'Small Domain"/>
    <property type="match status" value="1"/>
</dbReference>
<feature type="binding site" evidence="3">
    <location>
        <position position="174"/>
    </location>
    <ligand>
        <name>Zn(2+)</name>
        <dbReference type="ChEBI" id="CHEBI:29105"/>
    </ligand>
</feature>
<feature type="binding site" evidence="3">
    <location>
        <begin position="48"/>
        <end position="67"/>
    </location>
    <ligand>
        <name>NAD(+)</name>
        <dbReference type="ChEBI" id="CHEBI:57540"/>
    </ligand>
</feature>
<comment type="cofactor">
    <cofactor evidence="3">
        <name>Zn(2+)</name>
        <dbReference type="ChEBI" id="CHEBI:29105"/>
    </cofactor>
    <text evidence="3">Binds 1 zinc ion per subunit.</text>
</comment>
<comment type="domain">
    <text evidence="3">2 residues (Tyr-92 and Arg-95) present in a large hydrophobic pocket are probably involved in substrate specificity. They are important for desuccinylation activity, but dispensable for deacetylation activity.</text>
</comment>
<feature type="domain" description="Deacetylase sirtuin-type" evidence="5">
    <location>
        <begin position="20"/>
        <end position="272"/>
    </location>
</feature>
<dbReference type="NCBIfam" id="NF001755">
    <property type="entry name" value="PRK00481.1-5"/>
    <property type="match status" value="1"/>
</dbReference>
<keyword evidence="3" id="KW-0963">Cytoplasm</keyword>
<dbReference type="GO" id="GO:0005737">
    <property type="term" value="C:cytoplasm"/>
    <property type="evidence" value="ECO:0007669"/>
    <property type="project" value="UniProtKB-SubCell"/>
</dbReference>
<comment type="catalytic activity">
    <reaction evidence="3">
        <text>N(6)-acetyl-L-lysyl-[protein] + NAD(+) + H2O = 2''-O-acetyl-ADP-D-ribose + nicotinamide + L-lysyl-[protein]</text>
        <dbReference type="Rhea" id="RHEA:43636"/>
        <dbReference type="Rhea" id="RHEA-COMP:9752"/>
        <dbReference type="Rhea" id="RHEA-COMP:10731"/>
        <dbReference type="ChEBI" id="CHEBI:15377"/>
        <dbReference type="ChEBI" id="CHEBI:17154"/>
        <dbReference type="ChEBI" id="CHEBI:29969"/>
        <dbReference type="ChEBI" id="CHEBI:57540"/>
        <dbReference type="ChEBI" id="CHEBI:61930"/>
        <dbReference type="ChEBI" id="CHEBI:83767"/>
        <dbReference type="EC" id="2.3.1.286"/>
    </reaction>
</comment>
<comment type="caution">
    <text evidence="3 4">Lacks conserved residue(s) required for the propagation of feature annotation.</text>
</comment>
<gene>
    <name evidence="3" type="primary">cobB</name>
    <name evidence="6" type="ORF">ABF77_03845</name>
</gene>
<evidence type="ECO:0000256" key="1">
    <source>
        <dbReference type="ARBA" id="ARBA00022679"/>
    </source>
</evidence>
<sequence>MLSRRQGRLSRFRKNKRRLRERLRQRIFFRDRMMPEAMDKPRVVVLTGAGISAESGIRTFRAADGLWEEHRVEDVATPEGFARDPDLVQAFYNARRRQLQQPDVAPNAAHLALAKLEEALGDRFLLVTQNIDNLHERAGNRNIIHMHGELLKVRCAWSGQVLDWKEDVLPEDKCHCCQFPSRLRPHVVWFGEMPLGMDEIYSALAMADVFIAIGTSGHVYPAAGFVHEARLHGAHTVELNLEPSQVGSEFEEKHYGLASTVVPEFVDKLLKGL</sequence>
<proteinExistence type="inferred from homology"/>
<comment type="catalytic activity">
    <reaction evidence="3">
        <text>N(6)-succinyl-L-lysyl-[protein] + NAD(+) + H2O = 2''-O-succinyl-ADP-D-ribose + nicotinamide + L-lysyl-[protein]</text>
        <dbReference type="Rhea" id="RHEA:47668"/>
        <dbReference type="Rhea" id="RHEA-COMP:9752"/>
        <dbReference type="Rhea" id="RHEA-COMP:11877"/>
        <dbReference type="ChEBI" id="CHEBI:15377"/>
        <dbReference type="ChEBI" id="CHEBI:17154"/>
        <dbReference type="ChEBI" id="CHEBI:29969"/>
        <dbReference type="ChEBI" id="CHEBI:57540"/>
        <dbReference type="ChEBI" id="CHEBI:87830"/>
        <dbReference type="ChEBI" id="CHEBI:87832"/>
    </reaction>
</comment>
<dbReference type="HAMAP" id="MF_01121">
    <property type="entry name" value="Sirtuin_ClassIII"/>
    <property type="match status" value="1"/>
</dbReference>
<dbReference type="InterPro" id="IPR050134">
    <property type="entry name" value="NAD-dep_sirtuin_deacylases"/>
</dbReference>
<dbReference type="RefSeq" id="WP_008500769.1">
    <property type="nucleotide sequence ID" value="NZ_AP023447.1"/>
</dbReference>
<dbReference type="Gene3D" id="3.40.50.1220">
    <property type="entry name" value="TPP-binding domain"/>
    <property type="match status" value="1"/>
</dbReference>
<dbReference type="InterPro" id="IPR029035">
    <property type="entry name" value="DHS-like_NAD/FAD-binding_dom"/>
</dbReference>
<accession>A0A162BV71</accession>
<feature type="binding site" evidence="3">
    <location>
        <begin position="129"/>
        <end position="132"/>
    </location>
    <ligand>
        <name>NAD(+)</name>
        <dbReference type="ChEBI" id="CHEBI:57540"/>
    </ligand>
</feature>
<dbReference type="EC" id="2.3.1.286" evidence="3"/>
<dbReference type="PANTHER" id="PTHR11085">
    <property type="entry name" value="NAD-DEPENDENT PROTEIN DEACYLASE SIRTUIN-5, MITOCHONDRIAL-RELATED"/>
    <property type="match status" value="1"/>
</dbReference>
<feature type="binding site" evidence="3">
    <location>
        <position position="155"/>
    </location>
    <ligand>
        <name>Zn(2+)</name>
        <dbReference type="ChEBI" id="CHEBI:29105"/>
    </ligand>
</feature>
<dbReference type="EMBL" id="LEDI01000007">
    <property type="protein sequence ID" value="KLQ06983.1"/>
    <property type="molecule type" value="Genomic_DNA"/>
</dbReference>
<feature type="binding site" evidence="3">
    <location>
        <position position="95"/>
    </location>
    <ligand>
        <name>substrate</name>
    </ligand>
</feature>
<feature type="binding site" evidence="3">
    <location>
        <begin position="214"/>
        <end position="216"/>
    </location>
    <ligand>
        <name>NAD(+)</name>
        <dbReference type="ChEBI" id="CHEBI:57540"/>
    </ligand>
</feature>
<evidence type="ECO:0000256" key="4">
    <source>
        <dbReference type="PROSITE-ProRule" id="PRU00236"/>
    </source>
</evidence>
<accession>V3E191</accession>
<dbReference type="Pfam" id="PF02146">
    <property type="entry name" value="SIR2"/>
    <property type="match status" value="1"/>
</dbReference>
<protein>
    <recommendedName>
        <fullName evidence="3">NAD-dependent protein deacylase</fullName>
        <ecNumber evidence="3">2.3.1.286</ecNumber>
    </recommendedName>
    <alternativeName>
        <fullName evidence="3">Regulatory protein SIR2 homolog</fullName>
    </alternativeName>
</protein>
<evidence type="ECO:0000256" key="3">
    <source>
        <dbReference type="HAMAP-Rule" id="MF_01121"/>
    </source>
</evidence>
<reference evidence="6 7" key="1">
    <citation type="submission" date="2015-06" db="EMBL/GenBank/DDBJ databases">
        <authorList>
            <person name="Adams M."/>
            <person name="Sutton G."/>
            <person name="Nelson K."/>
            <person name="Bonomo R."/>
            <person name="McCorrison J."/>
            <person name="Sanka R."/>
            <person name="Brinkac L."/>
            <person name="Nierman W."/>
        </authorList>
    </citation>
    <scope>NUCLEOTIDE SEQUENCE [LARGE SCALE GENOMIC DNA]</scope>
    <source>
        <strain evidence="6 7">GN02692</strain>
    </source>
</reference>
<feature type="active site" description="Proton acceptor" evidence="3">
    <location>
        <position position="147"/>
    </location>
</feature>
<accession>A0A0F0RDA2</accession>
<dbReference type="Proteomes" id="UP000036013">
    <property type="component" value="Unassembled WGS sequence"/>
</dbReference>
<feature type="binding site" evidence="3">
    <location>
        <begin position="240"/>
        <end position="242"/>
    </location>
    <ligand>
        <name>NAD(+)</name>
        <dbReference type="ChEBI" id="CHEBI:57540"/>
    </ligand>
</feature>
<dbReference type="GO" id="GO:0017136">
    <property type="term" value="F:histone deacetylase activity, NAD-dependent"/>
    <property type="evidence" value="ECO:0007669"/>
    <property type="project" value="TreeGrafter"/>
</dbReference>
<dbReference type="PROSITE" id="PS50305">
    <property type="entry name" value="SIRTUIN"/>
    <property type="match status" value="1"/>
</dbReference>
<dbReference type="GO" id="GO:0008270">
    <property type="term" value="F:zinc ion binding"/>
    <property type="evidence" value="ECO:0007669"/>
    <property type="project" value="UniProtKB-UniRule"/>
</dbReference>
<comment type="catalytic activity">
    <reaction evidence="3">
        <text>N(6)-(2-hydroxyisobutanoyl)-L-lysyl-[protein] + NAD(+) + H2O = 2''-O-(2-hydroxyisobutanoyl)-ADP-D-ribose + nicotinamide + L-lysyl-[protein]</text>
        <dbReference type="Rhea" id="RHEA:24364"/>
        <dbReference type="Rhea" id="RHEA-COMP:9752"/>
        <dbReference type="Rhea" id="RHEA-COMP:15921"/>
        <dbReference type="ChEBI" id="CHEBI:15377"/>
        <dbReference type="ChEBI" id="CHEBI:17154"/>
        <dbReference type="ChEBI" id="CHEBI:29969"/>
        <dbReference type="ChEBI" id="CHEBI:57540"/>
        <dbReference type="ChEBI" id="CHEBI:144968"/>
        <dbReference type="ChEBI" id="CHEBI:144969"/>
    </reaction>
</comment>
<evidence type="ECO:0000259" key="5">
    <source>
        <dbReference type="PROSITE" id="PS50305"/>
    </source>
</evidence>
<dbReference type="InterPro" id="IPR026591">
    <property type="entry name" value="Sirtuin_cat_small_dom_sf"/>
</dbReference>
<dbReference type="GO" id="GO:0070403">
    <property type="term" value="F:NAD+ binding"/>
    <property type="evidence" value="ECO:0007669"/>
    <property type="project" value="UniProtKB-UniRule"/>
</dbReference>
<feature type="binding site" evidence="3">
    <location>
        <position position="92"/>
    </location>
    <ligand>
        <name>substrate</name>
    </ligand>
</feature>
<evidence type="ECO:0000256" key="2">
    <source>
        <dbReference type="ARBA" id="ARBA00023027"/>
    </source>
</evidence>
<keyword evidence="2 3" id="KW-0520">NAD</keyword>
<dbReference type="KEGG" id="ecls:LI67_009765"/>
<evidence type="ECO:0000313" key="7">
    <source>
        <dbReference type="Proteomes" id="UP000036013"/>
    </source>
</evidence>
<dbReference type="SUPFAM" id="SSF52467">
    <property type="entry name" value="DHS-like NAD/FAD-binding domain"/>
    <property type="match status" value="1"/>
</dbReference>
<name>A0A0F0RDA2_9ENTR</name>
<dbReference type="InterPro" id="IPR003000">
    <property type="entry name" value="Sirtuin"/>
</dbReference>
<dbReference type="OrthoDB" id="9800582at2"/>
<keyword evidence="3" id="KW-0862">Zinc</keyword>
<keyword evidence="3" id="KW-0479">Metal-binding</keyword>
<comment type="similarity">
    <text evidence="3">Belongs to the sirtuin family. Class III subfamily.</text>
</comment>
<dbReference type="InterPro" id="IPR026590">
    <property type="entry name" value="Ssirtuin_cat_dom"/>
</dbReference>
<dbReference type="GO" id="GO:0036055">
    <property type="term" value="F:protein-succinyllysine desuccinylase activity"/>
    <property type="evidence" value="ECO:0007669"/>
    <property type="project" value="UniProtKB-UniRule"/>
</dbReference>
<feature type="binding site" evidence="3">
    <location>
        <position position="258"/>
    </location>
    <ligand>
        <name>NAD(+)</name>
        <dbReference type="ChEBI" id="CHEBI:57540"/>
    </ligand>
</feature>
<dbReference type="GO" id="GO:0036054">
    <property type="term" value="F:protein-malonyllysine demalonylase activity"/>
    <property type="evidence" value="ECO:0007669"/>
    <property type="project" value="InterPro"/>
</dbReference>
<comment type="function">
    <text evidence="3">NAD-dependent lysine deacetylase that specifically removes acetyl groups on target proteins. Also acts as a protein-lysine deacylase by mediating protein desuccinylation and de-2-hydroxyisobutyrylation. Modulates the activities of several proteins which are inactive in their acylated form.</text>
</comment>
<evidence type="ECO:0000313" key="6">
    <source>
        <dbReference type="EMBL" id="KLQ06983.1"/>
    </source>
</evidence>
<dbReference type="AlphaFoldDB" id="A0A0F0RDA2"/>
<dbReference type="CDD" id="cd01412">
    <property type="entry name" value="SIRT5_Af1_CobB"/>
    <property type="match status" value="1"/>
</dbReference>
<comment type="subcellular location">
    <subcellularLocation>
        <location evidence="3">Cytoplasm</location>
    </subcellularLocation>
</comment>
<dbReference type="PANTHER" id="PTHR11085:SF4">
    <property type="entry name" value="NAD-DEPENDENT PROTEIN DEACYLASE"/>
    <property type="match status" value="1"/>
</dbReference>
<keyword evidence="1" id="KW-0808">Transferase</keyword>
<dbReference type="InterPro" id="IPR027546">
    <property type="entry name" value="Sirtuin_class_III"/>
</dbReference>